<dbReference type="GO" id="GO:0006508">
    <property type="term" value="P:proteolysis"/>
    <property type="evidence" value="ECO:0007669"/>
    <property type="project" value="InterPro"/>
</dbReference>
<protein>
    <submittedName>
        <fullName evidence="3">D-alanyl-D-alanine carboxypeptidase</fullName>
    </submittedName>
</protein>
<organism evidence="3 4">
    <name type="scientific">Antarcticibacterium arcticum</name>
    <dbReference type="NCBI Taxonomy" id="2585771"/>
    <lineage>
        <taxon>Bacteria</taxon>
        <taxon>Pseudomonadati</taxon>
        <taxon>Bacteroidota</taxon>
        <taxon>Flavobacteriia</taxon>
        <taxon>Flavobacteriales</taxon>
        <taxon>Flavobacteriaceae</taxon>
        <taxon>Antarcticibacterium</taxon>
    </lineage>
</organism>
<evidence type="ECO:0000313" key="4">
    <source>
        <dbReference type="Proteomes" id="UP000321954"/>
    </source>
</evidence>
<evidence type="ECO:0000256" key="2">
    <source>
        <dbReference type="ARBA" id="ARBA00022801"/>
    </source>
</evidence>
<keyword evidence="4" id="KW-1185">Reference proteome</keyword>
<proteinExistence type="inferred from homology"/>
<name>A0A5B8YQE8_9FLAO</name>
<dbReference type="OrthoDB" id="9802627at2"/>
<reference evidence="3 4" key="1">
    <citation type="submission" date="2019-08" db="EMBL/GenBank/DDBJ databases">
        <title>Antarcticibacterium arcticum sp. nov., a bacterium isolated from marine sediment of the Canadian Beaufort Sea.</title>
        <authorList>
            <person name="Lee Y.M."/>
            <person name="Baek K."/>
            <person name="Lee D.-H."/>
            <person name="Shin S.C."/>
            <person name="Jin Y.K."/>
            <person name="Park Y."/>
        </authorList>
    </citation>
    <scope>NUCLEOTIDE SEQUENCE [LARGE SCALE GENOMIC DNA]</scope>
    <source>
        <strain evidence="3 4">PAMC 28998</strain>
    </source>
</reference>
<comment type="similarity">
    <text evidence="1">Belongs to the peptidase S13 family.</text>
</comment>
<keyword evidence="2" id="KW-0378">Hydrolase</keyword>
<dbReference type="PANTHER" id="PTHR30023:SF0">
    <property type="entry name" value="PENICILLIN-SENSITIVE CARBOXYPEPTIDASE A"/>
    <property type="match status" value="1"/>
</dbReference>
<dbReference type="SUPFAM" id="SSF56601">
    <property type="entry name" value="beta-lactamase/transpeptidase-like"/>
    <property type="match status" value="1"/>
</dbReference>
<evidence type="ECO:0000256" key="1">
    <source>
        <dbReference type="ARBA" id="ARBA00006096"/>
    </source>
</evidence>
<dbReference type="InterPro" id="IPR012338">
    <property type="entry name" value="Beta-lactam/transpept-like"/>
</dbReference>
<dbReference type="AlphaFoldDB" id="A0A5B8YQE8"/>
<dbReference type="GO" id="GO:0000270">
    <property type="term" value="P:peptidoglycan metabolic process"/>
    <property type="evidence" value="ECO:0007669"/>
    <property type="project" value="TreeGrafter"/>
</dbReference>
<dbReference type="PANTHER" id="PTHR30023">
    <property type="entry name" value="D-ALANYL-D-ALANINE CARBOXYPEPTIDASE"/>
    <property type="match status" value="1"/>
</dbReference>
<dbReference type="InterPro" id="IPR000667">
    <property type="entry name" value="Peptidase_S13"/>
</dbReference>
<dbReference type="Pfam" id="PF02113">
    <property type="entry name" value="Peptidase_S13"/>
    <property type="match status" value="1"/>
</dbReference>
<dbReference type="GO" id="GO:0004185">
    <property type="term" value="F:serine-type carboxypeptidase activity"/>
    <property type="evidence" value="ECO:0007669"/>
    <property type="project" value="InterPro"/>
</dbReference>
<keyword evidence="3" id="KW-0645">Protease</keyword>
<sequence>MFTSCTTYKTVNKTFENSTAFRQGFSGLVVYDPETNKTLYEHNAEKYFTPASNIKLFSLYTGLKILGDSVPALEYFYNNDTLVFSGTGDPSLLNPDLPDSRVLHFLKNIKAPLAYIPPVTEEKIFGPGWAWDDYNSYYSVERTPLPIYGNRVSFQQKQGSEAMKVYPASFKDSLFTETPAGASQSGIKRDQGKNRFVFYPYQKPGFLNQDVPFKFSSELLVKLLSDTLQKEVRIFTGAVPASAEKNTVYSIHVDSMYKRMMEVSDNFIAEQILLLASKTISDTLNAGIAIRHMKENFLRDLPDEAYWVDGSGLSRYNLVTPRSMIKLLSKIEKEVPRERLFNMLATGGKSGTLKNSYIAEPPYIFAKTGTLRNNHSLSGFLRAKSGKILIFSFMNSNYTVPTSEIKTQMELILRNFYEVN</sequence>
<evidence type="ECO:0000313" key="3">
    <source>
        <dbReference type="EMBL" id="QED39147.1"/>
    </source>
</evidence>
<dbReference type="Gene3D" id="3.40.710.10">
    <property type="entry name" value="DD-peptidase/beta-lactamase superfamily"/>
    <property type="match status" value="2"/>
</dbReference>
<dbReference type="KEGG" id="anp:FK178_14805"/>
<gene>
    <name evidence="3" type="ORF">FK178_14805</name>
</gene>
<accession>A0A5B8YQE8</accession>
<dbReference type="Proteomes" id="UP000321954">
    <property type="component" value="Chromosome"/>
</dbReference>
<keyword evidence="3" id="KW-0121">Carboxypeptidase</keyword>
<dbReference type="EMBL" id="CP042476">
    <property type="protein sequence ID" value="QED39147.1"/>
    <property type="molecule type" value="Genomic_DNA"/>
</dbReference>
<dbReference type="PRINTS" id="PR00922">
    <property type="entry name" value="DADACBPTASE3"/>
</dbReference>